<evidence type="ECO:0000256" key="2">
    <source>
        <dbReference type="ARBA" id="ARBA00022525"/>
    </source>
</evidence>
<evidence type="ECO:0000256" key="6">
    <source>
        <dbReference type="SAM" id="MobiDB-lite"/>
    </source>
</evidence>
<keyword evidence="4" id="KW-0712">Selenocysteine</keyword>
<gene>
    <name evidence="8" type="ORF">KOW79_016606</name>
</gene>
<dbReference type="PANTHER" id="PTHR10105:SF4">
    <property type="entry name" value="SELENOPROTEIN P2"/>
    <property type="match status" value="1"/>
</dbReference>
<protein>
    <recommendedName>
        <fullName evidence="7">Selenoprotein P N-terminal domain-containing protein</fullName>
    </recommendedName>
</protein>
<dbReference type="InterPro" id="IPR037941">
    <property type="entry name" value="SeP"/>
</dbReference>
<evidence type="ECO:0000256" key="3">
    <source>
        <dbReference type="ARBA" id="ARBA00022729"/>
    </source>
</evidence>
<dbReference type="PANTHER" id="PTHR10105">
    <property type="entry name" value="SELENOPROTEIN P"/>
    <property type="match status" value="1"/>
</dbReference>
<sequence length="190" mass="21914">MQAAKMGVLRDKLARGNLTSVAFLIVNEQDALSRAMYWQLKRRAAEGIPVYQQSPLQDDIWDTLQGDKDDFLVYDRCGYLTFHIGLPYSFLHLRYVEAAIQATYLGNICNCTLNSTQLTSSNVTTERSSEQNTTAIEPQNTNLHHHHHHHHHHHYHHHDYSQIRSTQNPAITQITSTTTEQEHTHHDSEH</sequence>
<dbReference type="GO" id="GO:0005576">
    <property type="term" value="C:extracellular region"/>
    <property type="evidence" value="ECO:0007669"/>
    <property type="project" value="UniProtKB-SubCell"/>
</dbReference>
<evidence type="ECO:0000256" key="1">
    <source>
        <dbReference type="ARBA" id="ARBA00004613"/>
    </source>
</evidence>
<keyword evidence="5" id="KW-0325">Glycoprotein</keyword>
<dbReference type="EMBL" id="JAHKSW010000020">
    <property type="protein sequence ID" value="KAG7319463.1"/>
    <property type="molecule type" value="Genomic_DNA"/>
</dbReference>
<keyword evidence="9" id="KW-1185">Reference proteome</keyword>
<evidence type="ECO:0000313" key="9">
    <source>
        <dbReference type="Proteomes" id="UP000824219"/>
    </source>
</evidence>
<dbReference type="Proteomes" id="UP000824219">
    <property type="component" value="Linkage Group LG20"/>
</dbReference>
<dbReference type="GO" id="GO:0001887">
    <property type="term" value="P:selenium compound metabolic process"/>
    <property type="evidence" value="ECO:0007669"/>
    <property type="project" value="TreeGrafter"/>
</dbReference>
<feature type="compositionally biased region" description="Basic residues" evidence="6">
    <location>
        <begin position="144"/>
        <end position="157"/>
    </location>
</feature>
<feature type="region of interest" description="Disordered" evidence="6">
    <location>
        <begin position="144"/>
        <end position="164"/>
    </location>
</feature>
<reference evidence="8 9" key="1">
    <citation type="submission" date="2021-06" db="EMBL/GenBank/DDBJ databases">
        <title>Chromosome-level genome assembly of the red-tail catfish (Hemibagrus wyckioides).</title>
        <authorList>
            <person name="Shao F."/>
        </authorList>
    </citation>
    <scope>NUCLEOTIDE SEQUENCE [LARGE SCALE GENOMIC DNA]</scope>
    <source>
        <strain evidence="8">EC202008001</strain>
        <tissue evidence="8">Blood</tissue>
    </source>
</reference>
<feature type="domain" description="Selenoprotein P N-terminal" evidence="7">
    <location>
        <begin position="1"/>
        <end position="186"/>
    </location>
</feature>
<dbReference type="OrthoDB" id="6134775at2759"/>
<evidence type="ECO:0000256" key="4">
    <source>
        <dbReference type="ARBA" id="ARBA00022933"/>
    </source>
</evidence>
<evidence type="ECO:0000256" key="5">
    <source>
        <dbReference type="ARBA" id="ARBA00023180"/>
    </source>
</evidence>
<comment type="caution">
    <text evidence="8">The sequence shown here is derived from an EMBL/GenBank/DDBJ whole genome shotgun (WGS) entry which is preliminary data.</text>
</comment>
<comment type="subcellular location">
    <subcellularLocation>
        <location evidence="1">Secreted</location>
    </subcellularLocation>
</comment>
<evidence type="ECO:0000313" key="8">
    <source>
        <dbReference type="EMBL" id="KAG7319463.1"/>
    </source>
</evidence>
<dbReference type="GO" id="GO:0008430">
    <property type="term" value="F:selenium binding"/>
    <property type="evidence" value="ECO:0007669"/>
    <property type="project" value="InterPro"/>
</dbReference>
<evidence type="ECO:0000259" key="7">
    <source>
        <dbReference type="Pfam" id="PF04592"/>
    </source>
</evidence>
<accession>A0A9D3NAP8</accession>
<keyword evidence="2" id="KW-0964">Secreted</keyword>
<name>A0A9D3NAP8_9TELE</name>
<keyword evidence="3" id="KW-0732">Signal</keyword>
<proteinExistence type="predicted"/>
<dbReference type="AlphaFoldDB" id="A0A9D3NAP8"/>
<organism evidence="8 9">
    <name type="scientific">Hemibagrus wyckioides</name>
    <dbReference type="NCBI Taxonomy" id="337641"/>
    <lineage>
        <taxon>Eukaryota</taxon>
        <taxon>Metazoa</taxon>
        <taxon>Chordata</taxon>
        <taxon>Craniata</taxon>
        <taxon>Vertebrata</taxon>
        <taxon>Euteleostomi</taxon>
        <taxon>Actinopterygii</taxon>
        <taxon>Neopterygii</taxon>
        <taxon>Teleostei</taxon>
        <taxon>Ostariophysi</taxon>
        <taxon>Siluriformes</taxon>
        <taxon>Bagridae</taxon>
        <taxon>Hemibagrus</taxon>
    </lineage>
</organism>
<dbReference type="InterPro" id="IPR007671">
    <property type="entry name" value="Selenoprotein-P_N"/>
</dbReference>
<dbReference type="Pfam" id="PF04592">
    <property type="entry name" value="SelP_N"/>
    <property type="match status" value="1"/>
</dbReference>